<evidence type="ECO:0000313" key="1">
    <source>
        <dbReference type="Proteomes" id="UP000887574"/>
    </source>
</evidence>
<name>A0A915EME1_9BILA</name>
<dbReference type="Gene3D" id="1.10.10.60">
    <property type="entry name" value="Homeodomain-like"/>
    <property type="match status" value="1"/>
</dbReference>
<keyword evidence="1" id="KW-1185">Reference proteome</keyword>
<dbReference type="SUPFAM" id="SSF48295">
    <property type="entry name" value="TrpR-like"/>
    <property type="match status" value="1"/>
</dbReference>
<accession>A0A915EME1</accession>
<organism evidence="1 2">
    <name type="scientific">Ditylenchus dipsaci</name>
    <dbReference type="NCBI Taxonomy" id="166011"/>
    <lineage>
        <taxon>Eukaryota</taxon>
        <taxon>Metazoa</taxon>
        <taxon>Ecdysozoa</taxon>
        <taxon>Nematoda</taxon>
        <taxon>Chromadorea</taxon>
        <taxon>Rhabditida</taxon>
        <taxon>Tylenchina</taxon>
        <taxon>Tylenchomorpha</taxon>
        <taxon>Sphaerularioidea</taxon>
        <taxon>Anguinidae</taxon>
        <taxon>Anguininae</taxon>
        <taxon>Ditylenchus</taxon>
    </lineage>
</organism>
<dbReference type="WBParaSite" id="jg7811.2">
    <property type="protein sequence ID" value="jg7811.2"/>
    <property type="gene ID" value="jg7811"/>
</dbReference>
<sequence>MRTRAFRFIFSVVEFGSDEEEVKPPQKLEAYSIEFKLKVVKHAKEISKHSANIKYGVSRSCVQDWVTLESKLHQIQNSSPVIKFKKKPQGGGRPLMFKDFDRHAKPKKDEVGFKASRGWLERFLVHHNFRIRAPTTVCQKPPSNYVQQIVDFLLYITDIQRKHK</sequence>
<protein>
    <submittedName>
        <fullName evidence="2">HTH CENPB-type domain-containing protein</fullName>
    </submittedName>
</protein>
<dbReference type="Proteomes" id="UP000887574">
    <property type="component" value="Unplaced"/>
</dbReference>
<proteinExistence type="predicted"/>
<evidence type="ECO:0000313" key="2">
    <source>
        <dbReference type="WBParaSite" id="jg7811.2"/>
    </source>
</evidence>
<dbReference type="AlphaFoldDB" id="A0A915EME1"/>
<dbReference type="InterPro" id="IPR010921">
    <property type="entry name" value="Trp_repressor/repl_initiator"/>
</dbReference>
<dbReference type="GO" id="GO:0043565">
    <property type="term" value="F:sequence-specific DNA binding"/>
    <property type="evidence" value="ECO:0007669"/>
    <property type="project" value="InterPro"/>
</dbReference>
<reference evidence="2" key="1">
    <citation type="submission" date="2022-11" db="UniProtKB">
        <authorList>
            <consortium name="WormBaseParasite"/>
        </authorList>
    </citation>
    <scope>IDENTIFICATION</scope>
</reference>